<dbReference type="AlphaFoldDB" id="A0A2S6EY45"/>
<evidence type="ECO:0000313" key="1">
    <source>
        <dbReference type="EMBL" id="HAU1880640.1"/>
    </source>
</evidence>
<reference evidence="1" key="1">
    <citation type="journal article" date="2018" name="Genome Biol.">
        <title>SKESA: strategic k-mer extension for scrupulous assemblies.</title>
        <authorList>
            <person name="Souvorov A."/>
            <person name="Agarwala R."/>
            <person name="Lipman D.J."/>
        </authorList>
    </citation>
    <scope>NUCLEOTIDE SEQUENCE</scope>
    <source>
        <strain evidence="1">AZ00058701</strain>
    </source>
</reference>
<evidence type="ECO:0000313" key="2">
    <source>
        <dbReference type="EMBL" id="PPK30108.1"/>
    </source>
</evidence>
<dbReference type="Proteomes" id="UP000239239">
    <property type="component" value="Unassembled WGS sequence"/>
</dbReference>
<protein>
    <submittedName>
        <fullName evidence="2">YHS domain protein</fullName>
    </submittedName>
</protein>
<accession>A0A2S6EY45</accession>
<dbReference type="EMBL" id="DACWHX010000011">
    <property type="protein sequence ID" value="HAU1880640.1"/>
    <property type="molecule type" value="Genomic_DNA"/>
</dbReference>
<dbReference type="NCBIfam" id="NF041384">
    <property type="entry name" value="YHS_seleno_dom"/>
    <property type="match status" value="1"/>
</dbReference>
<comment type="caution">
    <text evidence="2">The sequence shown here is derived from an EMBL/GenBank/DDBJ whole genome shotgun (WGS) entry which is preliminary data.</text>
</comment>
<dbReference type="Proteomes" id="UP000866496">
    <property type="component" value="Unassembled WGS sequence"/>
</dbReference>
<reference evidence="1" key="3">
    <citation type="submission" date="2019-10" db="EMBL/GenBank/DDBJ databases">
        <authorList>
            <consortium name="NCBI Pathogen Detection Project"/>
        </authorList>
    </citation>
    <scope>NUCLEOTIDE SEQUENCE</scope>
    <source>
        <strain evidence="1">AZ00058701</strain>
    </source>
</reference>
<reference evidence="2 3" key="2">
    <citation type="submission" date="2018-02" db="EMBL/GenBank/DDBJ databases">
        <title>Draft genome sequences of four Legionella pneumophila clinical strains isolated in Ontario.</title>
        <authorList>
            <person name="Fortuna A."/>
            <person name="Ramnarine R."/>
            <person name="Li A."/>
            <person name="Frantz C."/>
            <person name="Mallo G."/>
        </authorList>
    </citation>
    <scope>NUCLEOTIDE SEQUENCE [LARGE SCALE GENOMIC DNA]</scope>
    <source>
        <strain evidence="2 3">LG61</strain>
    </source>
</reference>
<organism evidence="2 3">
    <name type="scientific">Legionella pneumophila</name>
    <dbReference type="NCBI Taxonomy" id="446"/>
    <lineage>
        <taxon>Bacteria</taxon>
        <taxon>Pseudomonadati</taxon>
        <taxon>Pseudomonadota</taxon>
        <taxon>Gammaproteobacteria</taxon>
        <taxon>Legionellales</taxon>
        <taxon>Legionellaceae</taxon>
        <taxon>Legionella</taxon>
    </lineage>
</organism>
<evidence type="ECO:0000313" key="3">
    <source>
        <dbReference type="Proteomes" id="UP000239239"/>
    </source>
</evidence>
<name>A0A2S6EY45_LEGPN</name>
<proteinExistence type="predicted"/>
<dbReference type="EMBL" id="PQWY01000015">
    <property type="protein sequence ID" value="PPK30108.1"/>
    <property type="molecule type" value="Genomic_DNA"/>
</dbReference>
<gene>
    <name evidence="2" type="ORF">C3928_10785</name>
    <name evidence="1" type="ORF">JBJ86_10345</name>
</gene>
<sequence>MVNNFIRIAAMKKIKSLYIPQLIFIFMMPVLAWASDISYSLVGIQGYDPVSYFQQGGPVRGSGNYTGYYEGVSYIFSNQENKKTFLANPEKYLPAYGGYCAYGVSVGSKIVSDPLAWRIVDGTLYLNLNSKTQDVWAKNIPGNIKKANINWPKIKGIDPKDL</sequence>
<dbReference type="OrthoDB" id="344729at2"/>